<dbReference type="InterPro" id="IPR052918">
    <property type="entry name" value="Motility_Chemotaxis_Reg"/>
</dbReference>
<dbReference type="PANTHER" id="PTHR35580">
    <property type="entry name" value="CELL SURFACE GLYCOPROTEIN (S-LAYER PROTEIN)-LIKE PROTEIN"/>
    <property type="match status" value="1"/>
</dbReference>
<evidence type="ECO:0000313" key="2">
    <source>
        <dbReference type="EMBL" id="OYD16987.1"/>
    </source>
</evidence>
<comment type="caution">
    <text evidence="2">The sequence shown here is derived from an EMBL/GenBank/DDBJ whole genome shotgun (WGS) entry which is preliminary data.</text>
</comment>
<dbReference type="Gene3D" id="2.80.10.50">
    <property type="match status" value="1"/>
</dbReference>
<proteinExistence type="predicted"/>
<gene>
    <name evidence="2" type="ORF">CH330_01195</name>
</gene>
<dbReference type="SUPFAM" id="SSF117281">
    <property type="entry name" value="Kelch motif"/>
    <property type="match status" value="1"/>
</dbReference>
<dbReference type="InterPro" id="IPR010620">
    <property type="entry name" value="SBBP_repeat"/>
</dbReference>
<dbReference type="InterPro" id="IPR015915">
    <property type="entry name" value="Kelch-typ_b-propeller"/>
</dbReference>
<evidence type="ECO:0008006" key="4">
    <source>
        <dbReference type="Google" id="ProtNLM"/>
    </source>
</evidence>
<dbReference type="InterPro" id="IPR037293">
    <property type="entry name" value="Gal_Oxidase_central_sf"/>
</dbReference>
<dbReference type="Gene3D" id="2.130.10.80">
    <property type="entry name" value="Galactose oxidase/kelch, beta-propeller"/>
    <property type="match status" value="1"/>
</dbReference>
<name>A0A235BYX3_UNCW3</name>
<dbReference type="Gene3D" id="2.120.10.30">
    <property type="entry name" value="TolB, C-terminal domain"/>
    <property type="match status" value="1"/>
</dbReference>
<reference evidence="2 3" key="1">
    <citation type="submission" date="2017-07" db="EMBL/GenBank/DDBJ databases">
        <title>Recovery of genomes from metagenomes via a dereplication, aggregation, and scoring strategy.</title>
        <authorList>
            <person name="Sieber C.M."/>
            <person name="Probst A.J."/>
            <person name="Sharrar A."/>
            <person name="Thomas B.C."/>
            <person name="Hess M."/>
            <person name="Tringe S.G."/>
            <person name="Banfield J.F."/>
        </authorList>
    </citation>
    <scope>NUCLEOTIDE SEQUENCE [LARGE SCALE GENOMIC DNA]</scope>
    <source>
        <strain evidence="2">JGI_Cruoil_03_51_56</strain>
    </source>
</reference>
<dbReference type="Proteomes" id="UP000215559">
    <property type="component" value="Unassembled WGS sequence"/>
</dbReference>
<dbReference type="Pfam" id="PF06739">
    <property type="entry name" value="SBBP"/>
    <property type="match status" value="2"/>
</dbReference>
<dbReference type="AlphaFoldDB" id="A0A235BYX3"/>
<accession>A0A235BYX3</accession>
<feature type="region of interest" description="Disordered" evidence="1">
    <location>
        <begin position="620"/>
        <end position="640"/>
    </location>
</feature>
<evidence type="ECO:0000313" key="3">
    <source>
        <dbReference type="Proteomes" id="UP000215559"/>
    </source>
</evidence>
<protein>
    <recommendedName>
        <fullName evidence="4">Secretion system C-terminal sorting domain-containing protein</fullName>
    </recommendedName>
</protein>
<dbReference type="InterPro" id="IPR011042">
    <property type="entry name" value="6-blade_b-propeller_TolB-like"/>
</dbReference>
<dbReference type="EMBL" id="NOZP01000030">
    <property type="protein sequence ID" value="OYD16987.1"/>
    <property type="molecule type" value="Genomic_DNA"/>
</dbReference>
<evidence type="ECO:0000256" key="1">
    <source>
        <dbReference type="SAM" id="MobiDB-lite"/>
    </source>
</evidence>
<dbReference type="SUPFAM" id="SSF101898">
    <property type="entry name" value="NHL repeat"/>
    <property type="match status" value="1"/>
</dbReference>
<dbReference type="PANTHER" id="PTHR35580:SF1">
    <property type="entry name" value="PHYTASE-LIKE DOMAIN-CONTAINING PROTEIN"/>
    <property type="match status" value="1"/>
</dbReference>
<sequence>MKLRCRFIKSFFALVVGIFLLAGTGWAQVDIWTSWYDPGFLEEGWDEATQMALTPEGDIVVTGYSEQTYGDFDLATVKISADSGDILWSKRYSAGVNTHEEPYGIAVDSTGNVFVTGKTVTPQPETTDYVTIKYLPDSTEAWVKRYDNGAVDIARAVVPDCRGGCFVTGYSSGSGNFDYLTIHYDEDGNELWEARLNGDGNGDDCATAMVLDQEGNLYVTGYALTGSSDSLDYFTVKFDTASGDTVWTRTYDGTGLVGLDPKADYAYGIAVDNSGNVYVTGSAGGNDTKYDATTIKYSPEGESLWVNCLDAGDYRHVEGASEIAVDSDRHVYCGGYTMDFYAESDQDMLVYRINPDGETDWFRVYDSGVEDIDSVTALAVDTYGNVYVAGIVCDATCCFDWMTAKYSLEGNPVWQAIRGVYDDDDYAFDIAVDRLGDVYTTGSDLYRRSNGYDYATVKYSEADVGAGMVVQPVDTLRYDAELTPRVWVHNYSAFELVFPVRLEIGNFYFDAQYQTLAPYDSTLVEFSPWKVRDVGDFTVKCYTQLPDDKEPVNDSSYGKVTTVYVWQQLTSMPVSSGRRKREVKDGGSLAFIPDSLVFAFKGNNTTEFYSYNIHTEEWTTEESIPREGSSGRRKRVKRGGRLEPDSSYHIYALKGNNTFEFWRYSVAGDTGWVEQKSYPLGPSGRKVKGGTGMSFVPSLDRFYSCKGSNTFEFYAFDIPADSWLTMANVPGGERNRKCKYGTCMAFDGDNTIYLLKGYSRSYEFYAYNIAQDTWVARQSLRNSRLSSRHRKVKKGAGMAWDPEYERLYATKGGKLNEFWYYVPAHDTWVETADTIPLGPSGRKPYRGSCLEYGNGKIYFLRGRKTLDFWKYNADLPLNPGGGYGGIQTAGFIPLPMFRPELAAVPNPFIGRTMLRYNVPAAGKVQLILYDITGRRMRLLVDKWQVPGEYGVSLCDDGFAQGVYLAKLVFVNESGSSVVTRKLLLAR</sequence>
<organism evidence="2 3">
    <name type="scientific">candidate division WOR-3 bacterium JGI_Cruoil_03_51_56</name>
    <dbReference type="NCBI Taxonomy" id="1973747"/>
    <lineage>
        <taxon>Bacteria</taxon>
        <taxon>Bacteria division WOR-3</taxon>
    </lineage>
</organism>